<dbReference type="EMBL" id="PHNF01000002">
    <property type="protein sequence ID" value="PPE06242.1"/>
    <property type="molecule type" value="Genomic_DNA"/>
</dbReference>
<dbReference type="Proteomes" id="UP000239785">
    <property type="component" value="Unassembled WGS sequence"/>
</dbReference>
<gene>
    <name evidence="3" type="ORF">MCORR_v1c05460</name>
</gene>
<evidence type="ECO:0000313" key="3">
    <source>
        <dbReference type="EMBL" id="PPE06242.1"/>
    </source>
</evidence>
<name>A0A2S5RGA3_9MOLU</name>
<feature type="signal peptide" evidence="1">
    <location>
        <begin position="1"/>
        <end position="23"/>
    </location>
</feature>
<evidence type="ECO:0000259" key="2">
    <source>
        <dbReference type="Pfam" id="PF03644"/>
    </source>
</evidence>
<proteinExistence type="predicted"/>
<accession>A0A2S5RGA3</accession>
<dbReference type="OrthoDB" id="1089471at2"/>
<sequence length="885" mass="101288">MAKIKKKNLTILFLSTIVTSSMSTYVFSCVDKVFGTDISSFANYDWIKEEPYFKGYEEVSPIKAPVQNVQKIESNTILPNSYFDLSTQSTAFKTKLEIKKQATTGVPLNSKFLPNGNYVSDFKKVKREDFYNETNKLVDWTSLADLDAKYNKSKIKLQDTEKTMLAWTKYQDPQTKELNMSTIMESTSLSNSNIGNKRVYERSFNNYQYNDILVSWAGAIDEGIIVPPAKNQVEKAHLNGTKILGNIFLDGYHGLTKQNLKGFLDKDDMGKYKVTSVLIEMAVYLGFDGWFWNNEPNGASPNSTVVDTKITTEIMKQLKDEIKLSSNSQVQKLEVYGYKNYGRLSAKEDGRVDLEAEDIYNNTDYFIQDFWNFSDGLQNYFEENNISENDRFKVFNMYNAGAWVDSKIWLDKNKIGKRDLRDLNYIPLDQNGEPFTNTYLMEEAYLAQPKDGKLETITFKEKDDESTNEKIKGSKNSISFFAAHVPYDIASQEMDEIAGNNKTKNVDLDVYGMVAANNYDDMMYTGANKALSDLDKGVAAYPHSWNQDWSKIYKDKSYGIGNLIQEKTVLIDSNNFFKTNFSTGQGKKFVTANIGKNFSTIENYPWSNTNIADVQPTYKWDLTKKSSEEVVINANSKNPITGFYDYKNVYLKGNSISLGSGYNQKGEIQESTWDANSEYTWNIMGSNYKETSEKNISAVLRVPKSFDQKNTSIHIIDNNGKKITLDTSVEKLSYESDANYNWIELVAKTNSQIAKIGITIKTNSEDQKFLISCGEIKVTKNEGSKIKKENNAEDKSSIKIESLIKKNNKTSLRFSFNDSSYDENDKYAYYEIYYKNLDNKLVRLTENITNNFYIKDLNNNTSSIYIKKIPNNTSYEDISWFQFSI</sequence>
<dbReference type="InterPro" id="IPR005201">
    <property type="entry name" value="TIM_ENGase"/>
</dbReference>
<dbReference type="Gene3D" id="2.60.120.260">
    <property type="entry name" value="Galactose-binding domain-like"/>
    <property type="match status" value="1"/>
</dbReference>
<keyword evidence="4" id="KW-1185">Reference proteome</keyword>
<dbReference type="GO" id="GO:0005737">
    <property type="term" value="C:cytoplasm"/>
    <property type="evidence" value="ECO:0007669"/>
    <property type="project" value="InterPro"/>
</dbReference>
<reference evidence="3 4" key="1">
    <citation type="submission" date="2017-11" db="EMBL/GenBank/DDBJ databases">
        <title>Genome sequence of Mesoplasma corruscae ELCA-2 (ATCC 49579).</title>
        <authorList>
            <person name="Lo W.-S."/>
            <person name="Kuo C.-H."/>
        </authorList>
    </citation>
    <scope>NUCLEOTIDE SEQUENCE [LARGE SCALE GENOMIC DNA]</scope>
    <source>
        <strain evidence="3 4">ELCA-2</strain>
    </source>
</reference>
<dbReference type="Gene3D" id="3.20.20.80">
    <property type="entry name" value="Glycosidases"/>
    <property type="match status" value="1"/>
</dbReference>
<evidence type="ECO:0000313" key="4">
    <source>
        <dbReference type="Proteomes" id="UP000239785"/>
    </source>
</evidence>
<feature type="chain" id="PRO_5015695390" evidence="1">
    <location>
        <begin position="24"/>
        <end position="885"/>
    </location>
</feature>
<dbReference type="RefSeq" id="WP_104208083.1">
    <property type="nucleotide sequence ID" value="NZ_PHNF01000002.1"/>
</dbReference>
<protein>
    <submittedName>
        <fullName evidence="3">Endo-beta-N-acetylglucosaminidase</fullName>
    </submittedName>
</protein>
<keyword evidence="1" id="KW-0732">Signal</keyword>
<feature type="domain" description="Cytosolic endo-beta-N-acetylglucosaminidase TIM barrel" evidence="2">
    <location>
        <begin position="198"/>
        <end position="339"/>
    </location>
</feature>
<organism evidence="3 4">
    <name type="scientific">Mesoplasma corruscae</name>
    <dbReference type="NCBI Taxonomy" id="216874"/>
    <lineage>
        <taxon>Bacteria</taxon>
        <taxon>Bacillati</taxon>
        <taxon>Mycoplasmatota</taxon>
        <taxon>Mollicutes</taxon>
        <taxon>Entomoplasmatales</taxon>
        <taxon>Entomoplasmataceae</taxon>
        <taxon>Mesoplasma</taxon>
    </lineage>
</organism>
<comment type="caution">
    <text evidence="3">The sequence shown here is derived from an EMBL/GenBank/DDBJ whole genome shotgun (WGS) entry which is preliminary data.</text>
</comment>
<evidence type="ECO:0000256" key="1">
    <source>
        <dbReference type="SAM" id="SignalP"/>
    </source>
</evidence>
<dbReference type="GO" id="GO:0033925">
    <property type="term" value="F:mannosyl-glycoprotein endo-beta-N-acetylglucosaminidase activity"/>
    <property type="evidence" value="ECO:0007669"/>
    <property type="project" value="InterPro"/>
</dbReference>
<dbReference type="Pfam" id="PF03644">
    <property type="entry name" value="Glyco_hydro_85"/>
    <property type="match status" value="1"/>
</dbReference>
<dbReference type="AlphaFoldDB" id="A0A2S5RGA3"/>